<evidence type="ECO:0000313" key="4">
    <source>
        <dbReference type="Proteomes" id="UP000245697"/>
    </source>
</evidence>
<evidence type="ECO:0000256" key="2">
    <source>
        <dbReference type="SAM" id="SignalP"/>
    </source>
</evidence>
<dbReference type="RefSeq" id="WP_146246381.1">
    <property type="nucleotide sequence ID" value="NZ_BONA01000052.1"/>
</dbReference>
<proteinExistence type="predicted"/>
<feature type="region of interest" description="Disordered" evidence="1">
    <location>
        <begin position="23"/>
        <end position="43"/>
    </location>
</feature>
<accession>A0A316FCF3</accession>
<dbReference type="OrthoDB" id="3295340at2"/>
<feature type="chain" id="PRO_5039384592" description="Lipoprotein" evidence="2">
    <location>
        <begin position="23"/>
        <end position="236"/>
    </location>
</feature>
<sequence>MSKSLKILAIAVFAGLSTGACTSSTTDTAAPAQEGTASATPAGKIDTSVFRGSEYDYMVFESPEELAGTKGTTAVFTGDVEGFSQGRVVSSPGLEEKHVVMKVSLSETFKGTRDGDGFAYVELPQPTCAGDVPCATIADFTRAIPAGTKVLVFGEPAPEAAPPGGRLLDDDAGRPAGARLIQPHPQGLLFESATATGATVVGAYEEVENMPEAWRKNPSSGIGGLTARLKTAEIRD</sequence>
<keyword evidence="2" id="KW-0732">Signal</keyword>
<dbReference type="Proteomes" id="UP000245697">
    <property type="component" value="Unassembled WGS sequence"/>
</dbReference>
<evidence type="ECO:0008006" key="5">
    <source>
        <dbReference type="Google" id="ProtNLM"/>
    </source>
</evidence>
<gene>
    <name evidence="3" type="ORF">BC793_109139</name>
</gene>
<protein>
    <recommendedName>
        <fullName evidence="5">Lipoprotein</fullName>
    </recommendedName>
</protein>
<dbReference type="AlphaFoldDB" id="A0A316FCF3"/>
<dbReference type="EMBL" id="QGGR01000009">
    <property type="protein sequence ID" value="PWK46571.1"/>
    <property type="molecule type" value="Genomic_DNA"/>
</dbReference>
<evidence type="ECO:0000313" key="3">
    <source>
        <dbReference type="EMBL" id="PWK46571.1"/>
    </source>
</evidence>
<evidence type="ECO:0000256" key="1">
    <source>
        <dbReference type="SAM" id="MobiDB-lite"/>
    </source>
</evidence>
<name>A0A316FCF3_9ACTN</name>
<organism evidence="3 4">
    <name type="scientific">Actinoplanes xinjiangensis</name>
    <dbReference type="NCBI Taxonomy" id="512350"/>
    <lineage>
        <taxon>Bacteria</taxon>
        <taxon>Bacillati</taxon>
        <taxon>Actinomycetota</taxon>
        <taxon>Actinomycetes</taxon>
        <taxon>Micromonosporales</taxon>
        <taxon>Micromonosporaceae</taxon>
        <taxon>Actinoplanes</taxon>
    </lineage>
</organism>
<comment type="caution">
    <text evidence="3">The sequence shown here is derived from an EMBL/GenBank/DDBJ whole genome shotgun (WGS) entry which is preliminary data.</text>
</comment>
<dbReference type="PROSITE" id="PS51257">
    <property type="entry name" value="PROKAR_LIPOPROTEIN"/>
    <property type="match status" value="1"/>
</dbReference>
<reference evidence="3 4" key="1">
    <citation type="submission" date="2018-05" db="EMBL/GenBank/DDBJ databases">
        <title>Genomic Encyclopedia of Archaeal and Bacterial Type Strains, Phase II (KMG-II): from individual species to whole genera.</title>
        <authorList>
            <person name="Goeker M."/>
        </authorList>
    </citation>
    <scope>NUCLEOTIDE SEQUENCE [LARGE SCALE GENOMIC DNA]</scope>
    <source>
        <strain evidence="3 4">DSM 45184</strain>
    </source>
</reference>
<keyword evidence="4" id="KW-1185">Reference proteome</keyword>
<feature type="signal peptide" evidence="2">
    <location>
        <begin position="1"/>
        <end position="22"/>
    </location>
</feature>